<evidence type="ECO:0000313" key="18">
    <source>
        <dbReference type="Proteomes" id="UP000261380"/>
    </source>
</evidence>
<feature type="chain" id="PRO_5017347203" evidence="14">
    <location>
        <begin position="25"/>
        <end position="308"/>
    </location>
</feature>
<dbReference type="AlphaFoldDB" id="A0A3B5LHZ6"/>
<keyword evidence="18" id="KW-1185">Reference proteome</keyword>
<dbReference type="Pfam" id="PF00008">
    <property type="entry name" value="EGF"/>
    <property type="match status" value="1"/>
</dbReference>
<dbReference type="Pfam" id="PF00057">
    <property type="entry name" value="Ldl_recept_a"/>
    <property type="match status" value="2"/>
</dbReference>
<evidence type="ECO:0000313" key="17">
    <source>
        <dbReference type="Ensembl" id="ENSXCOP00000011753.1"/>
    </source>
</evidence>
<dbReference type="SMART" id="SM00179">
    <property type="entry name" value="EGF_CA"/>
    <property type="match status" value="1"/>
</dbReference>
<dbReference type="Ensembl" id="ENSXCOT00000011888.1">
    <property type="protein sequence ID" value="ENSXCOP00000011753.1"/>
    <property type="gene ID" value="ENSXCOG00000008883.1"/>
</dbReference>
<proteinExistence type="predicted"/>
<keyword evidence="11" id="KW-0325">Glycoprotein</keyword>
<dbReference type="InterPro" id="IPR051221">
    <property type="entry name" value="LDLR-related"/>
</dbReference>
<feature type="signal peptide" evidence="14">
    <location>
        <begin position="1"/>
        <end position="24"/>
    </location>
</feature>
<dbReference type="GO" id="GO:0042562">
    <property type="term" value="F:hormone binding"/>
    <property type="evidence" value="ECO:0007669"/>
    <property type="project" value="TreeGrafter"/>
</dbReference>
<evidence type="ECO:0000256" key="9">
    <source>
        <dbReference type="ARBA" id="ARBA00023157"/>
    </source>
</evidence>
<evidence type="ECO:0000256" key="8">
    <source>
        <dbReference type="ARBA" id="ARBA00023136"/>
    </source>
</evidence>
<dbReference type="Gene3D" id="4.10.400.10">
    <property type="entry name" value="Low-density Lipoprotein Receptor"/>
    <property type="match status" value="2"/>
</dbReference>
<comment type="subcellular location">
    <subcellularLocation>
        <location evidence="1">Membrane</location>
        <topology evidence="1">Single-pass membrane protein</topology>
    </subcellularLocation>
</comment>
<feature type="disulfide bond" evidence="12">
    <location>
        <begin position="37"/>
        <end position="55"/>
    </location>
</feature>
<dbReference type="GO" id="GO:0005509">
    <property type="term" value="F:calcium ion binding"/>
    <property type="evidence" value="ECO:0007669"/>
    <property type="project" value="InterPro"/>
</dbReference>
<accession>A0A3B5LHZ6</accession>
<dbReference type="SMART" id="SM00181">
    <property type="entry name" value="EGF"/>
    <property type="match status" value="1"/>
</dbReference>
<evidence type="ECO:0000259" key="15">
    <source>
        <dbReference type="SMART" id="SM00179"/>
    </source>
</evidence>
<dbReference type="InterPro" id="IPR002172">
    <property type="entry name" value="LDrepeatLR_classA_rpt"/>
</dbReference>
<dbReference type="InterPro" id="IPR000033">
    <property type="entry name" value="LDLR_classB_rpt"/>
</dbReference>
<dbReference type="InterPro" id="IPR023415">
    <property type="entry name" value="LDLR_class-A_CS"/>
</dbReference>
<dbReference type="GeneTree" id="ENSGT00940000164512"/>
<evidence type="ECO:0000256" key="6">
    <source>
        <dbReference type="ARBA" id="ARBA00022737"/>
    </source>
</evidence>
<dbReference type="InterPro" id="IPR000742">
    <property type="entry name" value="EGF"/>
</dbReference>
<dbReference type="SUPFAM" id="SSF57424">
    <property type="entry name" value="LDL receptor-like module"/>
    <property type="match status" value="2"/>
</dbReference>
<keyword evidence="9 12" id="KW-1015">Disulfide bond</keyword>
<dbReference type="FunFam" id="2.120.10.30:FF:000241">
    <property type="entry name" value="Low-density lipoprotein receptor-related protein 6"/>
    <property type="match status" value="1"/>
</dbReference>
<evidence type="ECO:0000256" key="12">
    <source>
        <dbReference type="PROSITE-ProRule" id="PRU00124"/>
    </source>
</evidence>
<dbReference type="PANTHER" id="PTHR22722:SF12">
    <property type="entry name" value="EGF-LIKE DOMAIN-CONTAINING PROTEIN"/>
    <property type="match status" value="1"/>
</dbReference>
<dbReference type="CDD" id="cd00112">
    <property type="entry name" value="LDLa"/>
    <property type="match status" value="2"/>
</dbReference>
<dbReference type="PROSITE" id="PS01209">
    <property type="entry name" value="LDLRA_1"/>
    <property type="match status" value="2"/>
</dbReference>
<dbReference type="Gene3D" id="2.120.10.30">
    <property type="entry name" value="TolB, C-terminal domain"/>
    <property type="match status" value="1"/>
</dbReference>
<dbReference type="PANTHER" id="PTHR22722">
    <property type="entry name" value="LOW-DENSITY LIPOPROTEIN RECEPTOR-RELATED PROTEIN 2-RELATED"/>
    <property type="match status" value="1"/>
</dbReference>
<dbReference type="PRINTS" id="PR00261">
    <property type="entry name" value="LDLRECEPTOR"/>
</dbReference>
<reference evidence="17" key="1">
    <citation type="submission" date="2025-08" db="UniProtKB">
        <authorList>
            <consortium name="Ensembl"/>
        </authorList>
    </citation>
    <scope>IDENTIFICATION</scope>
</reference>
<dbReference type="FunFam" id="2.10.25.10:FF:000240">
    <property type="entry name" value="Vitamin K-dependent protein S"/>
    <property type="match status" value="1"/>
</dbReference>
<evidence type="ECO:0000256" key="5">
    <source>
        <dbReference type="ARBA" id="ARBA00022729"/>
    </source>
</evidence>
<evidence type="ECO:0000256" key="3">
    <source>
        <dbReference type="ARBA" id="ARBA00022583"/>
    </source>
</evidence>
<keyword evidence="7" id="KW-1133">Transmembrane helix</keyword>
<sequence>MYFVNCGIFWHSVQLLLTSPAALPLSDVQCSSTEFKCLSGQCVLASMRCDGHPDCWDRSDEDGCTKPPVCTTKHRCPHSKECLVQEWLCDGDQDCKDGSDEKVLCDDQAQSVCSHLCINAAGSYKCECQPGFIMEADEYQCKITVYKRSLSQTYLLKPCVRADSVAVDWLARNLYWIDGVKSQIVAISLTKASVKSLDQSIILDEELDQPRSLALLPQKGLMFWTEIGNLVKIERAGMDGSERKAIVNTSLGWPGGITVDVLSERVFWTDERLNAIGVVQAVDKLSGKNRQVILKRPGQPFAIKVSFV</sequence>
<dbReference type="FunFam" id="4.10.400.10:FF:000034">
    <property type="entry name" value="Low-density lipoprotein receptor-related protein 2"/>
    <property type="match status" value="1"/>
</dbReference>
<keyword evidence="8" id="KW-0472">Membrane</keyword>
<dbReference type="GO" id="GO:0016324">
    <property type="term" value="C:apical plasma membrane"/>
    <property type="evidence" value="ECO:0007669"/>
    <property type="project" value="TreeGrafter"/>
</dbReference>
<keyword evidence="2" id="KW-0245">EGF-like domain</keyword>
<dbReference type="Proteomes" id="UP000261380">
    <property type="component" value="Unplaced"/>
</dbReference>
<keyword evidence="3" id="KW-0254">Endocytosis</keyword>
<organism evidence="17 18">
    <name type="scientific">Xiphophorus couchianus</name>
    <name type="common">Monterrey platyfish</name>
    <dbReference type="NCBI Taxonomy" id="32473"/>
    <lineage>
        <taxon>Eukaryota</taxon>
        <taxon>Metazoa</taxon>
        <taxon>Chordata</taxon>
        <taxon>Craniata</taxon>
        <taxon>Vertebrata</taxon>
        <taxon>Euteleostomi</taxon>
        <taxon>Actinopterygii</taxon>
        <taxon>Neopterygii</taxon>
        <taxon>Teleostei</taxon>
        <taxon>Neoteleostei</taxon>
        <taxon>Acanthomorphata</taxon>
        <taxon>Ovalentaria</taxon>
        <taxon>Atherinomorphae</taxon>
        <taxon>Cyprinodontiformes</taxon>
        <taxon>Poeciliidae</taxon>
        <taxon>Poeciliinae</taxon>
        <taxon>Xiphophorus</taxon>
    </lineage>
</organism>
<dbReference type="Pfam" id="PF00058">
    <property type="entry name" value="Ldl_recept_b"/>
    <property type="match status" value="1"/>
</dbReference>
<dbReference type="InterPro" id="IPR001881">
    <property type="entry name" value="EGF-like_Ca-bd_dom"/>
</dbReference>
<feature type="disulfide bond" evidence="12">
    <location>
        <begin position="70"/>
        <end position="82"/>
    </location>
</feature>
<evidence type="ECO:0000256" key="14">
    <source>
        <dbReference type="SAM" id="SignalP"/>
    </source>
</evidence>
<evidence type="ECO:0000256" key="2">
    <source>
        <dbReference type="ARBA" id="ARBA00022536"/>
    </source>
</evidence>
<evidence type="ECO:0000256" key="11">
    <source>
        <dbReference type="ARBA" id="ARBA00023180"/>
    </source>
</evidence>
<dbReference type="Gene3D" id="2.10.25.10">
    <property type="entry name" value="Laminin"/>
    <property type="match status" value="1"/>
</dbReference>
<feature type="domain" description="EGF-like" evidence="16">
    <location>
        <begin position="104"/>
        <end position="142"/>
    </location>
</feature>
<dbReference type="InterPro" id="IPR011042">
    <property type="entry name" value="6-blade_b-propeller_TolB-like"/>
</dbReference>
<feature type="disulfide bond" evidence="12">
    <location>
        <begin position="49"/>
        <end position="64"/>
    </location>
</feature>
<keyword evidence="6" id="KW-0677">Repeat</keyword>
<feature type="domain" description="EGF-like calcium-binding" evidence="15">
    <location>
        <begin position="92"/>
        <end position="142"/>
    </location>
</feature>
<dbReference type="PROSITE" id="PS51120">
    <property type="entry name" value="LDLRB"/>
    <property type="match status" value="1"/>
</dbReference>
<feature type="disulfide bond" evidence="12">
    <location>
        <begin position="30"/>
        <end position="42"/>
    </location>
</feature>
<keyword evidence="4" id="KW-0812">Transmembrane</keyword>
<evidence type="ECO:0000259" key="16">
    <source>
        <dbReference type="SMART" id="SM00181"/>
    </source>
</evidence>
<evidence type="ECO:0000256" key="13">
    <source>
        <dbReference type="PROSITE-ProRule" id="PRU00461"/>
    </source>
</evidence>
<dbReference type="SUPFAM" id="SSF63825">
    <property type="entry name" value="YWTD domain"/>
    <property type="match status" value="1"/>
</dbReference>
<dbReference type="SMART" id="SM00135">
    <property type="entry name" value="LY"/>
    <property type="match status" value="3"/>
</dbReference>
<keyword evidence="10" id="KW-0675">Receptor</keyword>
<evidence type="ECO:0000256" key="7">
    <source>
        <dbReference type="ARBA" id="ARBA00022989"/>
    </source>
</evidence>
<dbReference type="GO" id="GO:0006898">
    <property type="term" value="P:receptor-mediated endocytosis"/>
    <property type="evidence" value="ECO:0007669"/>
    <property type="project" value="TreeGrafter"/>
</dbReference>
<evidence type="ECO:0000256" key="10">
    <source>
        <dbReference type="ARBA" id="ARBA00023170"/>
    </source>
</evidence>
<dbReference type="InterPro" id="IPR036055">
    <property type="entry name" value="LDL_receptor-like_sf"/>
</dbReference>
<reference evidence="17" key="2">
    <citation type="submission" date="2025-09" db="UniProtKB">
        <authorList>
            <consortium name="Ensembl"/>
        </authorList>
    </citation>
    <scope>IDENTIFICATION</scope>
</reference>
<name>A0A3B5LHZ6_9TELE</name>
<protein>
    <submittedName>
        <fullName evidence="17">Uncharacterized protein</fullName>
    </submittedName>
</protein>
<dbReference type="SUPFAM" id="SSF57196">
    <property type="entry name" value="EGF/Laminin"/>
    <property type="match status" value="1"/>
</dbReference>
<dbReference type="PROSITE" id="PS50068">
    <property type="entry name" value="LDLRA_2"/>
    <property type="match status" value="2"/>
</dbReference>
<feature type="repeat" description="LDL-receptor class B" evidence="13">
    <location>
        <begin position="220"/>
        <end position="263"/>
    </location>
</feature>
<evidence type="ECO:0000256" key="4">
    <source>
        <dbReference type="ARBA" id="ARBA00022692"/>
    </source>
</evidence>
<evidence type="ECO:0000256" key="1">
    <source>
        <dbReference type="ARBA" id="ARBA00004167"/>
    </source>
</evidence>
<keyword evidence="5 14" id="KW-0732">Signal</keyword>
<dbReference type="SMART" id="SM00192">
    <property type="entry name" value="LDLa"/>
    <property type="match status" value="2"/>
</dbReference>
<comment type="caution">
    <text evidence="12">Lacks conserved residue(s) required for the propagation of feature annotation.</text>
</comment>
<dbReference type="GO" id="GO:0043235">
    <property type="term" value="C:receptor complex"/>
    <property type="evidence" value="ECO:0007669"/>
    <property type="project" value="TreeGrafter"/>
</dbReference>